<reference evidence="1" key="1">
    <citation type="submission" date="2020-03" db="EMBL/GenBank/DDBJ databases">
        <title>Solimonas marina sp. nov., isolated from deep seawater of the Pacific Ocean.</title>
        <authorList>
            <person name="Liu X."/>
            <person name="Lai Q."/>
            <person name="Sun F."/>
            <person name="Gai Y."/>
            <person name="Li G."/>
            <person name="Shao Z."/>
        </authorList>
    </citation>
    <scope>NUCLEOTIDE SEQUENCE</scope>
    <source>
        <strain evidence="1">C16B3</strain>
    </source>
</reference>
<dbReference type="PANTHER" id="PTHR43881">
    <property type="entry name" value="GAMMA-GLUTAMYLTRANSPEPTIDASE (AFU_ORTHOLOGUE AFUA_4G13580)"/>
    <property type="match status" value="1"/>
</dbReference>
<accession>A0A969WB65</accession>
<evidence type="ECO:0000313" key="2">
    <source>
        <dbReference type="Proteomes" id="UP000653472"/>
    </source>
</evidence>
<dbReference type="RefSeq" id="WP_168148205.1">
    <property type="nucleotide sequence ID" value="NZ_JAAVXB010000005.1"/>
</dbReference>
<comment type="caution">
    <text evidence="1">The sequence shown here is derived from an EMBL/GenBank/DDBJ whole genome shotgun (WGS) entry which is preliminary data.</text>
</comment>
<dbReference type="PANTHER" id="PTHR43881:SF1">
    <property type="entry name" value="GAMMA-GLUTAMYLTRANSPEPTIDASE (AFU_ORTHOLOGUE AFUA_4G13580)"/>
    <property type="match status" value="1"/>
</dbReference>
<dbReference type="Proteomes" id="UP000653472">
    <property type="component" value="Unassembled WGS sequence"/>
</dbReference>
<evidence type="ECO:0000313" key="1">
    <source>
        <dbReference type="EMBL" id="NKF22885.1"/>
    </source>
</evidence>
<keyword evidence="2" id="KW-1185">Reference proteome</keyword>
<protein>
    <submittedName>
        <fullName evidence="1">Gamma-glutamyltransferase family protein</fullName>
    </submittedName>
</protein>
<dbReference type="InterPro" id="IPR043137">
    <property type="entry name" value="GGT_ssub_C"/>
</dbReference>
<proteinExistence type="predicted"/>
<dbReference type="AlphaFoldDB" id="A0A969WB65"/>
<organism evidence="1 2">
    <name type="scientific">Solimonas marina</name>
    <dbReference type="NCBI Taxonomy" id="2714601"/>
    <lineage>
        <taxon>Bacteria</taxon>
        <taxon>Pseudomonadati</taxon>
        <taxon>Pseudomonadota</taxon>
        <taxon>Gammaproteobacteria</taxon>
        <taxon>Nevskiales</taxon>
        <taxon>Nevskiaceae</taxon>
        <taxon>Solimonas</taxon>
    </lineage>
</organism>
<dbReference type="InterPro" id="IPR043138">
    <property type="entry name" value="GGT_lsub"/>
</dbReference>
<dbReference type="InterPro" id="IPR029055">
    <property type="entry name" value="Ntn_hydrolases_N"/>
</dbReference>
<dbReference type="EMBL" id="JAAVXB010000005">
    <property type="protein sequence ID" value="NKF22885.1"/>
    <property type="molecule type" value="Genomic_DNA"/>
</dbReference>
<dbReference type="SUPFAM" id="SSF56235">
    <property type="entry name" value="N-terminal nucleophile aminohydrolases (Ntn hydrolases)"/>
    <property type="match status" value="1"/>
</dbReference>
<sequence length="519" mass="55785">MRNFQQPTRSAIYCENGVVATSLPEATTAGLEVLRAGGSAADAAVAAAAVLAVAEPQNAGFGGDSFYIHARADGTVSAYNGSGRTPAALDPEAIGEIGFDSAHAVTVPGAVDALLQLHTDHCRLPLDRLLAPATALAEQGYLVQPRVAWDWQMERERLARSPTAAPMYDRAVRPGDRVVQPALAATLRAIAADGRRAFYEGAIADGIVATLRALGGTHTAEDFARHRGQAVEPIRTRYRDHDILECPPNGQGMAVLIMLNLLSALDMPQVWRDPVAYAHLLAQVSVLAYRERTRWAADPDFTQIPLQRLLSAEYADELRPLLASEHALTPALLDETPHKDTVYLSCVDRDGNAVSFINSIFTDFGSAIYDARSGLLLHNRGASFSREPGHPNALAPLKRPMHTIIPGMAMRDGRPVMPFGVMGGHYQATGQVQFLSALLDLGLDPQQALELPRHFCFRGVLEVEETVPQRVREALAAKGYVVRPAKMPIGGGQAIYIDHARGVLIGGSDPRKDGLAGGY</sequence>
<gene>
    <name evidence="1" type="ORF">G7Y82_11195</name>
</gene>
<dbReference type="Gene3D" id="3.60.20.40">
    <property type="match status" value="1"/>
</dbReference>
<dbReference type="PRINTS" id="PR01210">
    <property type="entry name" value="GGTRANSPTASE"/>
</dbReference>
<dbReference type="Gene3D" id="1.10.246.130">
    <property type="match status" value="1"/>
</dbReference>
<dbReference type="InterPro" id="IPR052896">
    <property type="entry name" value="GGT-like_enzyme"/>
</dbReference>
<name>A0A969WB65_9GAMM</name>
<dbReference type="Pfam" id="PF01019">
    <property type="entry name" value="G_glu_transpept"/>
    <property type="match status" value="1"/>
</dbReference>